<name>A0A7V7YJZ2_9GAMM</name>
<evidence type="ECO:0000313" key="1">
    <source>
        <dbReference type="EMBL" id="KAB7632182.1"/>
    </source>
</evidence>
<evidence type="ECO:0000313" key="2">
    <source>
        <dbReference type="Proteomes" id="UP000449004"/>
    </source>
</evidence>
<organism evidence="1 2">
    <name type="scientific">Stenotrophomonas rhizophila</name>
    <dbReference type="NCBI Taxonomy" id="216778"/>
    <lineage>
        <taxon>Bacteria</taxon>
        <taxon>Pseudomonadati</taxon>
        <taxon>Pseudomonadota</taxon>
        <taxon>Gammaproteobacteria</taxon>
        <taxon>Lysobacterales</taxon>
        <taxon>Lysobacteraceae</taxon>
        <taxon>Stenotrophomonas</taxon>
    </lineage>
</organism>
<proteinExistence type="predicted"/>
<protein>
    <submittedName>
        <fullName evidence="1">Uncharacterized protein</fullName>
    </submittedName>
</protein>
<dbReference type="EMBL" id="WELC01000003">
    <property type="protein sequence ID" value="KAB7632182.1"/>
    <property type="molecule type" value="Genomic_DNA"/>
</dbReference>
<reference evidence="1 2" key="1">
    <citation type="submission" date="2019-10" db="EMBL/GenBank/DDBJ databases">
        <title>Halotolerant bacteria associated to Saharan-endemic halophytes Stipa tenacissima L. and Atriplex halimus L mitigate salt stress and promote growth of tomato plants.</title>
        <authorList>
            <person name="Dif G."/>
        </authorList>
    </citation>
    <scope>NUCLEOTIDE SEQUENCE [LARGE SCALE GENOMIC DNA]</scope>
    <source>
        <strain evidence="1 2">IS26</strain>
    </source>
</reference>
<dbReference type="Proteomes" id="UP000449004">
    <property type="component" value="Unassembled WGS sequence"/>
</dbReference>
<gene>
    <name evidence="1" type="ORF">F9K92_02860</name>
</gene>
<dbReference type="AlphaFoldDB" id="A0A7V7YJZ2"/>
<accession>A0A7V7YJZ2</accession>
<sequence>MTFEPSTLDQIRWSDHNFVAFAGLDMHALTMFRDEVVAPSLDALEHKISALEQSENSAERIFGADSYAALHHRTVEGFLLTTQSMHERGIRSLLLAIAKHRAWDARAQRGIQRSDWSEDKAASIPGHFKKLLDAPIQLFGDYQDLKVLRVLANALRHGDGSSAEELHTLCPSLWSHWLAPGTVLSIAGIEISVPAGAPSHPIFAAITLPRSLLEQMLFSVVAFWEDIEFVRCNSFSQRDASTESHIAALRNKRTHRHSARVWSPG</sequence>
<dbReference type="RefSeq" id="WP_152151131.1">
    <property type="nucleotide sequence ID" value="NZ_WELC01000003.1"/>
</dbReference>
<comment type="caution">
    <text evidence="1">The sequence shown here is derived from an EMBL/GenBank/DDBJ whole genome shotgun (WGS) entry which is preliminary data.</text>
</comment>